<reference evidence="2" key="1">
    <citation type="submission" date="2018-05" db="EMBL/GenBank/DDBJ databases">
        <authorList>
            <person name="Lanie J.A."/>
            <person name="Ng W.-L."/>
            <person name="Kazmierczak K.M."/>
            <person name="Andrzejewski T.M."/>
            <person name="Davidsen T.M."/>
            <person name="Wayne K.J."/>
            <person name="Tettelin H."/>
            <person name="Glass J.I."/>
            <person name="Rusch D."/>
            <person name="Podicherti R."/>
            <person name="Tsui H.-C.T."/>
            <person name="Winkler M.E."/>
        </authorList>
    </citation>
    <scope>NUCLEOTIDE SEQUENCE</scope>
</reference>
<feature type="transmembrane region" description="Helical" evidence="1">
    <location>
        <begin position="82"/>
        <end position="104"/>
    </location>
</feature>
<evidence type="ECO:0000256" key="1">
    <source>
        <dbReference type="SAM" id="Phobius"/>
    </source>
</evidence>
<sequence>MTEFDFWKFLHVLMFVGWVGADMGVFLSAKKATDRSLPFETRMLLLHIALRIELIPRTMWKAALPLGVMLSVDMDLVDLSTAGVWAVWLFTLIWWGFSMSGAIYYDRPTGHKLANIANIITGGVGIGLIVIAIASFLGNGPFDPAATWLIWKVG</sequence>
<proteinExistence type="predicted"/>
<dbReference type="AlphaFoldDB" id="A0A382D4V9"/>
<feature type="transmembrane region" description="Helical" evidence="1">
    <location>
        <begin position="6"/>
        <end position="27"/>
    </location>
</feature>
<keyword evidence="1" id="KW-1133">Transmembrane helix</keyword>
<protein>
    <submittedName>
        <fullName evidence="2">Uncharacterized protein</fullName>
    </submittedName>
</protein>
<dbReference type="EMBL" id="UINC01037500">
    <property type="protein sequence ID" value="SVB33074.1"/>
    <property type="molecule type" value="Genomic_DNA"/>
</dbReference>
<feature type="transmembrane region" description="Helical" evidence="1">
    <location>
        <begin position="116"/>
        <end position="138"/>
    </location>
</feature>
<accession>A0A382D4V9</accession>
<organism evidence="2">
    <name type="scientific">marine metagenome</name>
    <dbReference type="NCBI Taxonomy" id="408172"/>
    <lineage>
        <taxon>unclassified sequences</taxon>
        <taxon>metagenomes</taxon>
        <taxon>ecological metagenomes</taxon>
    </lineage>
</organism>
<name>A0A382D4V9_9ZZZZ</name>
<keyword evidence="1" id="KW-0472">Membrane</keyword>
<keyword evidence="1" id="KW-0812">Transmembrane</keyword>
<feature type="non-terminal residue" evidence="2">
    <location>
        <position position="154"/>
    </location>
</feature>
<gene>
    <name evidence="2" type="ORF">METZ01_LOCUS185928</name>
</gene>
<evidence type="ECO:0000313" key="2">
    <source>
        <dbReference type="EMBL" id="SVB33074.1"/>
    </source>
</evidence>